<feature type="region of interest" description="Disordered" evidence="2">
    <location>
        <begin position="146"/>
        <end position="199"/>
    </location>
</feature>
<dbReference type="AlphaFoldDB" id="A0A9P7BEK2"/>
<gene>
    <name evidence="3" type="ORF">C6P40_005065</name>
</gene>
<feature type="region of interest" description="Disordered" evidence="2">
    <location>
        <begin position="430"/>
        <end position="454"/>
    </location>
</feature>
<sequence>MAAVQKKKKSRKSSTYKSNPYPANDSKNIDSGNTLLFGPTFKSSNLSNSQNILNGSNPILQFPIPNIDPMKATLLNDEVDMYFPRKHFLTKYQMLNDLIENILIKPIPTDKIIPPRLFPIAFVEGMPYEKKKLELLSNIKKEVPTKENQQDIEKPIDNSSTKDNIKIDKIDKNDIDNDESLSDYDPDFDGNHPNIYPEPTEEETKIIDSYLDSRKNIKERTDFLFGDLGTMKMQETSLIEDENKIEESLKQSAELSDKYKYNIKVLDNLRGMYLKYTANSIQQNEKELNEIEEDIKSKFKTKFTDTNKIKKFKTKAFDSIKVEISLDEYNQKFKKQPLQSAISFPENSLPVNDENSLAQPNFEGNMMTENKQQDIKTPIVPLPADANLGVTEAVKDSINEVADDVLGKKENSNSDLNNFDFENEMLYESQDFNNNDNDNDEDFGSLSNEVFLNM</sequence>
<feature type="coiled-coil region" evidence="1">
    <location>
        <begin position="238"/>
        <end position="301"/>
    </location>
</feature>
<proteinExistence type="predicted"/>
<organism evidence="3 4">
    <name type="scientific">Pichia californica</name>
    <dbReference type="NCBI Taxonomy" id="460514"/>
    <lineage>
        <taxon>Eukaryota</taxon>
        <taxon>Fungi</taxon>
        <taxon>Dikarya</taxon>
        <taxon>Ascomycota</taxon>
        <taxon>Saccharomycotina</taxon>
        <taxon>Pichiomycetes</taxon>
        <taxon>Pichiales</taxon>
        <taxon>Pichiaceae</taxon>
        <taxon>Pichia</taxon>
    </lineage>
</organism>
<feature type="compositionally biased region" description="Basic residues" evidence="2">
    <location>
        <begin position="1"/>
        <end position="14"/>
    </location>
</feature>
<feature type="region of interest" description="Disordered" evidence="2">
    <location>
        <begin position="1"/>
        <end position="29"/>
    </location>
</feature>
<feature type="compositionally biased region" description="Acidic residues" evidence="2">
    <location>
        <begin position="176"/>
        <end position="188"/>
    </location>
</feature>
<keyword evidence="1" id="KW-0175">Coiled coil</keyword>
<dbReference type="Proteomes" id="UP000697127">
    <property type="component" value="Unassembled WGS sequence"/>
</dbReference>
<comment type="caution">
    <text evidence="3">The sequence shown here is derived from an EMBL/GenBank/DDBJ whole genome shotgun (WGS) entry which is preliminary data.</text>
</comment>
<feature type="compositionally biased region" description="Basic and acidic residues" evidence="2">
    <location>
        <begin position="163"/>
        <end position="175"/>
    </location>
</feature>
<protein>
    <submittedName>
        <fullName evidence="3">Uncharacterized protein</fullName>
    </submittedName>
</protein>
<dbReference type="EMBL" id="PUHW01000081">
    <property type="protein sequence ID" value="KAG0689417.1"/>
    <property type="molecule type" value="Genomic_DNA"/>
</dbReference>
<keyword evidence="4" id="KW-1185">Reference proteome</keyword>
<evidence type="ECO:0000313" key="3">
    <source>
        <dbReference type="EMBL" id="KAG0689417.1"/>
    </source>
</evidence>
<accession>A0A9P7BEK2</accession>
<evidence type="ECO:0000313" key="4">
    <source>
        <dbReference type="Proteomes" id="UP000697127"/>
    </source>
</evidence>
<evidence type="ECO:0000256" key="2">
    <source>
        <dbReference type="SAM" id="MobiDB-lite"/>
    </source>
</evidence>
<reference evidence="3" key="1">
    <citation type="submission" date="2020-11" db="EMBL/GenBank/DDBJ databases">
        <title>Kefir isolates.</title>
        <authorList>
            <person name="Marcisauskas S."/>
            <person name="Kim Y."/>
            <person name="Blasche S."/>
        </authorList>
    </citation>
    <scope>NUCLEOTIDE SEQUENCE</scope>
    <source>
        <strain evidence="3">Olga-1</strain>
    </source>
</reference>
<evidence type="ECO:0000256" key="1">
    <source>
        <dbReference type="SAM" id="Coils"/>
    </source>
</evidence>
<feature type="compositionally biased region" description="Basic and acidic residues" evidence="2">
    <location>
        <begin position="146"/>
        <end position="156"/>
    </location>
</feature>
<feature type="compositionally biased region" description="Polar residues" evidence="2">
    <location>
        <begin position="445"/>
        <end position="454"/>
    </location>
</feature>
<name>A0A9P7BEK2_9ASCO</name>